<reference evidence="1" key="1">
    <citation type="submission" date="2021-02" db="EMBL/GenBank/DDBJ databases">
        <title>Infant gut strain persistence is associated with maternal origin, phylogeny, and functional potential including surface adhesion and iron acquisition.</title>
        <authorList>
            <person name="Lou Y.C."/>
        </authorList>
    </citation>
    <scope>NUCLEOTIDE SEQUENCE</scope>
    <source>
        <strain evidence="1">L3_108_031G1_dasL3_108_031G1_concoct_20</strain>
    </source>
</reference>
<dbReference type="AlphaFoldDB" id="A0A942WSS6"/>
<evidence type="ECO:0000313" key="2">
    <source>
        <dbReference type="Proteomes" id="UP000778864"/>
    </source>
</evidence>
<dbReference type="EMBL" id="JAGZMU010000005">
    <property type="protein sequence ID" value="MBS4893782.1"/>
    <property type="molecule type" value="Genomic_DNA"/>
</dbReference>
<proteinExistence type="predicted"/>
<accession>A0A942WSS6</accession>
<dbReference type="Proteomes" id="UP000778864">
    <property type="component" value="Unassembled WGS sequence"/>
</dbReference>
<organism evidence="1 2">
    <name type="scientific">Veillonella parvula</name>
    <name type="common">Staphylococcus parvulus</name>
    <dbReference type="NCBI Taxonomy" id="29466"/>
    <lineage>
        <taxon>Bacteria</taxon>
        <taxon>Bacillati</taxon>
        <taxon>Bacillota</taxon>
        <taxon>Negativicutes</taxon>
        <taxon>Veillonellales</taxon>
        <taxon>Veillonellaceae</taxon>
        <taxon>Veillonella</taxon>
    </lineage>
</organism>
<sequence length="78" mass="9463">MKIIKYNKDNRGSESEELICENISKNYGELVVNLLNSIEKSKPREIDFENTFTGEIFYENRYRFSLEEDWYHIQEVYV</sequence>
<name>A0A942WSS6_VEIPA</name>
<comment type="caution">
    <text evidence="1">The sequence shown here is derived from an EMBL/GenBank/DDBJ whole genome shotgun (WGS) entry which is preliminary data.</text>
</comment>
<evidence type="ECO:0000313" key="1">
    <source>
        <dbReference type="EMBL" id="MBS4893782.1"/>
    </source>
</evidence>
<dbReference type="RefSeq" id="WP_278468074.1">
    <property type="nucleotide sequence ID" value="NZ_JAGZMU010000005.1"/>
</dbReference>
<protein>
    <submittedName>
        <fullName evidence="1">Uncharacterized protein</fullName>
    </submittedName>
</protein>
<gene>
    <name evidence="1" type="ORF">KHZ90_08405</name>
</gene>